<evidence type="ECO:0000256" key="1">
    <source>
        <dbReference type="ARBA" id="ARBA00004651"/>
    </source>
</evidence>
<comment type="catalytic activity">
    <reaction evidence="8">
        <text>fluoride(in) = fluoride(out)</text>
        <dbReference type="Rhea" id="RHEA:76159"/>
        <dbReference type="ChEBI" id="CHEBI:17051"/>
    </reaction>
    <physiologicalReaction direction="left-to-right" evidence="8">
        <dbReference type="Rhea" id="RHEA:76160"/>
    </physiologicalReaction>
</comment>
<evidence type="ECO:0000256" key="7">
    <source>
        <dbReference type="ARBA" id="ARBA00035120"/>
    </source>
</evidence>
<evidence type="ECO:0000256" key="6">
    <source>
        <dbReference type="ARBA" id="ARBA00023303"/>
    </source>
</evidence>
<comment type="subcellular location">
    <subcellularLocation>
        <location evidence="1 10">Cell membrane</location>
        <topology evidence="1 10">Multi-pass membrane protein</topology>
    </subcellularLocation>
</comment>
<keyword evidence="5 10" id="KW-0472">Membrane</keyword>
<dbReference type="GO" id="GO:0140114">
    <property type="term" value="P:cellular detoxification of fluoride"/>
    <property type="evidence" value="ECO:0007669"/>
    <property type="project" value="UniProtKB-UniRule"/>
</dbReference>
<dbReference type="AlphaFoldDB" id="A0A7C5V0M1"/>
<gene>
    <name evidence="10 11" type="primary">crcB</name>
    <name evidence="10" type="synonym">fluC</name>
    <name evidence="11" type="ORF">ENL71_01635</name>
</gene>
<dbReference type="PANTHER" id="PTHR28259:SF1">
    <property type="entry name" value="FLUORIDE EXPORT PROTEIN 1-RELATED"/>
    <property type="match status" value="1"/>
</dbReference>
<evidence type="ECO:0000256" key="10">
    <source>
        <dbReference type="HAMAP-Rule" id="MF_00454"/>
    </source>
</evidence>
<evidence type="ECO:0000256" key="5">
    <source>
        <dbReference type="ARBA" id="ARBA00023136"/>
    </source>
</evidence>
<comment type="caution">
    <text evidence="10">Lacks conserved residue(s) required for the propagation of feature annotation.</text>
</comment>
<feature type="transmembrane region" description="Helical" evidence="10">
    <location>
        <begin position="28"/>
        <end position="52"/>
    </location>
</feature>
<comment type="function">
    <text evidence="9 10">Fluoride-specific ion channel. Important for reducing fluoride concentration in the cell, thus reducing its toxicity.</text>
</comment>
<feature type="transmembrane region" description="Helical" evidence="10">
    <location>
        <begin position="96"/>
        <end position="117"/>
    </location>
</feature>
<evidence type="ECO:0000256" key="8">
    <source>
        <dbReference type="ARBA" id="ARBA00035585"/>
    </source>
</evidence>
<keyword evidence="3 10" id="KW-0812">Transmembrane</keyword>
<evidence type="ECO:0000256" key="4">
    <source>
        <dbReference type="ARBA" id="ARBA00022989"/>
    </source>
</evidence>
<dbReference type="InterPro" id="IPR003691">
    <property type="entry name" value="FluC"/>
</dbReference>
<dbReference type="Pfam" id="PF02537">
    <property type="entry name" value="CRCB"/>
    <property type="match status" value="1"/>
</dbReference>
<organism evidence="11">
    <name type="scientific">Caldicellulosiruptor owensensis</name>
    <dbReference type="NCBI Taxonomy" id="55205"/>
    <lineage>
        <taxon>Bacteria</taxon>
        <taxon>Bacillati</taxon>
        <taxon>Bacillota</taxon>
        <taxon>Bacillota incertae sedis</taxon>
        <taxon>Caldicellulosiruptorales</taxon>
        <taxon>Caldicellulosiruptoraceae</taxon>
        <taxon>Caldicellulosiruptor</taxon>
    </lineage>
</organism>
<dbReference type="PANTHER" id="PTHR28259">
    <property type="entry name" value="FLUORIDE EXPORT PROTEIN 1-RELATED"/>
    <property type="match status" value="1"/>
</dbReference>
<reference evidence="11" key="1">
    <citation type="journal article" date="2020" name="mSystems">
        <title>Genome- and Community-Level Interaction Insights into Carbon Utilization and Element Cycling Functions of Hydrothermarchaeota in Hydrothermal Sediment.</title>
        <authorList>
            <person name="Zhou Z."/>
            <person name="Liu Y."/>
            <person name="Xu W."/>
            <person name="Pan J."/>
            <person name="Luo Z.H."/>
            <person name="Li M."/>
        </authorList>
    </citation>
    <scope>NUCLEOTIDE SEQUENCE [LARGE SCALE GENOMIC DNA]</scope>
    <source>
        <strain evidence="11">SpSt-102</strain>
    </source>
</reference>
<dbReference type="GO" id="GO:0005886">
    <property type="term" value="C:plasma membrane"/>
    <property type="evidence" value="ECO:0007669"/>
    <property type="project" value="UniProtKB-SubCell"/>
</dbReference>
<keyword evidence="6 10" id="KW-0407">Ion channel</keyword>
<dbReference type="GO" id="GO:0062054">
    <property type="term" value="F:fluoride channel activity"/>
    <property type="evidence" value="ECO:0007669"/>
    <property type="project" value="UniProtKB-UniRule"/>
</dbReference>
<evidence type="ECO:0000313" key="11">
    <source>
        <dbReference type="EMBL" id="HHS01230.1"/>
    </source>
</evidence>
<dbReference type="HAMAP" id="MF_00454">
    <property type="entry name" value="FluC"/>
    <property type="match status" value="1"/>
</dbReference>
<feature type="transmembrane region" description="Helical" evidence="10">
    <location>
        <begin position="64"/>
        <end position="84"/>
    </location>
</feature>
<proteinExistence type="inferred from homology"/>
<keyword evidence="10" id="KW-0813">Transport</keyword>
<evidence type="ECO:0000256" key="2">
    <source>
        <dbReference type="ARBA" id="ARBA00022475"/>
    </source>
</evidence>
<dbReference type="EMBL" id="DRUZ01000024">
    <property type="protein sequence ID" value="HHS01230.1"/>
    <property type="molecule type" value="Genomic_DNA"/>
</dbReference>
<accession>A0A7C5V0M1</accession>
<protein>
    <recommendedName>
        <fullName evidence="10">Fluoride-specific ion channel FluC</fullName>
    </recommendedName>
</protein>
<sequence length="132" mass="14734">MRNILAIAIGAFFGATSRFLISQLSIGIFPFATLFINIFGSFVLCFVVEITVEHIKISPVLRHMIATGFISSFTTFSTFVFEIVELLMRGKFLVAVIYPLLSVVLGLLASISGFELAKIISERQQKEEYEMV</sequence>
<comment type="similarity">
    <text evidence="7 10">Belongs to the fluoride channel Fluc/FEX (TC 1.A.43) family.</text>
</comment>
<dbReference type="NCBIfam" id="TIGR00494">
    <property type="entry name" value="crcB"/>
    <property type="match status" value="1"/>
</dbReference>
<keyword evidence="10" id="KW-0406">Ion transport</keyword>
<keyword evidence="4 10" id="KW-1133">Transmembrane helix</keyword>
<evidence type="ECO:0000256" key="3">
    <source>
        <dbReference type="ARBA" id="ARBA00022692"/>
    </source>
</evidence>
<name>A0A7C5V0M1_9FIRM</name>
<keyword evidence="2 10" id="KW-1003">Cell membrane</keyword>
<evidence type="ECO:0000256" key="9">
    <source>
        <dbReference type="ARBA" id="ARBA00049940"/>
    </source>
</evidence>
<comment type="caution">
    <text evidence="11">The sequence shown here is derived from an EMBL/GenBank/DDBJ whole genome shotgun (WGS) entry which is preliminary data.</text>
</comment>